<evidence type="ECO:0000313" key="3">
    <source>
        <dbReference type="EMBL" id="PJJ72284.1"/>
    </source>
</evidence>
<dbReference type="RefSeq" id="WP_100364497.1">
    <property type="nucleotide sequence ID" value="NZ_PGFF01000001.1"/>
</dbReference>
<evidence type="ECO:0000259" key="2">
    <source>
        <dbReference type="Pfam" id="PF25362"/>
    </source>
</evidence>
<protein>
    <recommendedName>
        <fullName evidence="2">PH domain-containing protein</fullName>
    </recommendedName>
</protein>
<reference evidence="3 4" key="1">
    <citation type="submission" date="2017-11" db="EMBL/GenBank/DDBJ databases">
        <title>Genomic Encyclopedia of Archaeal and Bacterial Type Strains, Phase II (KMG-II): From Individual Species to Whole Genera.</title>
        <authorList>
            <person name="Goeker M."/>
        </authorList>
    </citation>
    <scope>NUCLEOTIDE SEQUENCE [LARGE SCALE GENOMIC DNA]</scope>
    <source>
        <strain evidence="3 4">DSM 27393</strain>
    </source>
</reference>
<feature type="transmembrane region" description="Helical" evidence="1">
    <location>
        <begin position="6"/>
        <end position="25"/>
    </location>
</feature>
<comment type="caution">
    <text evidence="3">The sequence shown here is derived from an EMBL/GenBank/DDBJ whole genome shotgun (WGS) entry which is preliminary data.</text>
</comment>
<gene>
    <name evidence="3" type="ORF">CLV46_1851</name>
</gene>
<name>A0A2M9CK74_9MICO</name>
<dbReference type="Proteomes" id="UP000228758">
    <property type="component" value="Unassembled WGS sequence"/>
</dbReference>
<dbReference type="Pfam" id="PF25362">
    <property type="entry name" value="bPH_11"/>
    <property type="match status" value="1"/>
</dbReference>
<dbReference type="AlphaFoldDB" id="A0A2M9CK74"/>
<accession>A0A2M9CK74</accession>
<evidence type="ECO:0000256" key="1">
    <source>
        <dbReference type="SAM" id="Phobius"/>
    </source>
</evidence>
<keyword evidence="1" id="KW-0472">Membrane</keyword>
<dbReference type="EMBL" id="PGFF01000001">
    <property type="protein sequence ID" value="PJJ72284.1"/>
    <property type="molecule type" value="Genomic_DNA"/>
</dbReference>
<sequence>MDKTTAALIVLGILVVALGLMYLGWRARRRRQAGLPHPDAVPRDLGSEFYAGDGMHVATTTAGDKLDRIAVSGVGYRARAGVLVAERGVMLAIAGERDAFVPVDTIRGARRDTWTIDRAVETDGLVVITWTLGGTAVDTYLRVDDPDALLAAVHRITADGSGSETP</sequence>
<dbReference type="InterPro" id="IPR057446">
    <property type="entry name" value="PH_bac"/>
</dbReference>
<organism evidence="3 4">
    <name type="scientific">Diaminobutyricimonas aerilata</name>
    <dbReference type="NCBI Taxonomy" id="1162967"/>
    <lineage>
        <taxon>Bacteria</taxon>
        <taxon>Bacillati</taxon>
        <taxon>Actinomycetota</taxon>
        <taxon>Actinomycetes</taxon>
        <taxon>Micrococcales</taxon>
        <taxon>Microbacteriaceae</taxon>
        <taxon>Diaminobutyricimonas</taxon>
    </lineage>
</organism>
<keyword evidence="1" id="KW-1133">Transmembrane helix</keyword>
<dbReference type="OrthoDB" id="3826692at2"/>
<keyword evidence="4" id="KW-1185">Reference proteome</keyword>
<keyword evidence="1" id="KW-0812">Transmembrane</keyword>
<feature type="domain" description="PH" evidence="2">
    <location>
        <begin position="39"/>
        <end position="154"/>
    </location>
</feature>
<proteinExistence type="predicted"/>
<evidence type="ECO:0000313" key="4">
    <source>
        <dbReference type="Proteomes" id="UP000228758"/>
    </source>
</evidence>